<feature type="transmembrane region" description="Helical" evidence="6">
    <location>
        <begin position="208"/>
        <end position="230"/>
    </location>
</feature>
<feature type="transmembrane region" description="Helical" evidence="6">
    <location>
        <begin position="288"/>
        <end position="309"/>
    </location>
</feature>
<feature type="transmembrane region" description="Helical" evidence="6">
    <location>
        <begin position="138"/>
        <end position="156"/>
    </location>
</feature>
<keyword evidence="3 6" id="KW-0812">Transmembrane</keyword>
<feature type="transmembrane region" description="Helical" evidence="6">
    <location>
        <begin position="58"/>
        <end position="77"/>
    </location>
</feature>
<feature type="transmembrane region" description="Helical" evidence="6">
    <location>
        <begin position="242"/>
        <end position="268"/>
    </location>
</feature>
<proteinExistence type="predicted"/>
<feature type="transmembrane region" description="Helical" evidence="6">
    <location>
        <begin position="346"/>
        <end position="367"/>
    </location>
</feature>
<feature type="transmembrane region" description="Helical" evidence="6">
    <location>
        <begin position="443"/>
        <end position="463"/>
    </location>
</feature>
<gene>
    <name evidence="7" type="ORF">GCM10023081_15670</name>
</gene>
<comment type="caution">
    <text evidence="7">The sequence shown here is derived from an EMBL/GenBank/DDBJ whole genome shotgun (WGS) entry which is preliminary data.</text>
</comment>
<feature type="transmembrane region" description="Helical" evidence="6">
    <location>
        <begin position="168"/>
        <end position="188"/>
    </location>
</feature>
<name>A0ABP7C6P4_9MICC</name>
<dbReference type="InterPro" id="IPR050367">
    <property type="entry name" value="APC_superfamily"/>
</dbReference>
<keyword evidence="8" id="KW-1185">Reference proteome</keyword>
<evidence type="ECO:0000256" key="5">
    <source>
        <dbReference type="ARBA" id="ARBA00023136"/>
    </source>
</evidence>
<dbReference type="PANTHER" id="PTHR42770">
    <property type="entry name" value="AMINO ACID TRANSPORTER-RELATED"/>
    <property type="match status" value="1"/>
</dbReference>
<dbReference type="EMBL" id="BAABEO010000009">
    <property type="protein sequence ID" value="GAA3678264.1"/>
    <property type="molecule type" value="Genomic_DNA"/>
</dbReference>
<evidence type="ECO:0000256" key="3">
    <source>
        <dbReference type="ARBA" id="ARBA00022692"/>
    </source>
</evidence>
<keyword evidence="5 6" id="KW-0472">Membrane</keyword>
<dbReference type="Gene3D" id="1.20.1740.10">
    <property type="entry name" value="Amino acid/polyamine transporter I"/>
    <property type="match status" value="1"/>
</dbReference>
<feature type="transmembrane region" description="Helical" evidence="6">
    <location>
        <begin position="27"/>
        <end position="52"/>
    </location>
</feature>
<evidence type="ECO:0000256" key="1">
    <source>
        <dbReference type="ARBA" id="ARBA00004651"/>
    </source>
</evidence>
<reference evidence="8" key="1">
    <citation type="journal article" date="2019" name="Int. J. Syst. Evol. Microbiol.">
        <title>The Global Catalogue of Microorganisms (GCM) 10K type strain sequencing project: providing services to taxonomists for standard genome sequencing and annotation.</title>
        <authorList>
            <consortium name="The Broad Institute Genomics Platform"/>
            <consortium name="The Broad Institute Genome Sequencing Center for Infectious Disease"/>
            <person name="Wu L."/>
            <person name="Ma J."/>
        </authorList>
    </citation>
    <scope>NUCLEOTIDE SEQUENCE [LARGE SCALE GENOMIC DNA]</scope>
    <source>
        <strain evidence="8">JCM 30742</strain>
    </source>
</reference>
<organism evidence="7 8">
    <name type="scientific">Arthrobacter ginkgonis</name>
    <dbReference type="NCBI Taxonomy" id="1630594"/>
    <lineage>
        <taxon>Bacteria</taxon>
        <taxon>Bacillati</taxon>
        <taxon>Actinomycetota</taxon>
        <taxon>Actinomycetes</taxon>
        <taxon>Micrococcales</taxon>
        <taxon>Micrococcaceae</taxon>
        <taxon>Arthrobacter</taxon>
    </lineage>
</organism>
<feature type="transmembrane region" description="Helical" evidence="6">
    <location>
        <begin position="411"/>
        <end position="431"/>
    </location>
</feature>
<keyword evidence="4 6" id="KW-1133">Transmembrane helix</keyword>
<sequence>METTDVISPARGTAAGLKRNALGTPGIVFLVLSAAAPLTIMAGIAPLAIAVAGPAAPLGYLLAGVVLVLFSTGFMAMTKHMRAAGGFYGYVTKSLGRTAGLATAALSVVSYNLIQIGLYGLFALQLQGLVLRFTGADVPWPLLAVAAILAVCLVGYRGVDVGAKVLGVLLVAETLILAVVAVAVLAQGGADGIDVTSFSPAHLTDPGLVAVLGLAFGAFVGFESTVLYRSEARDPERTIPRATYIAVGFLALFYAFVSWTTVLAFGSAQVQSLAAENLTDLFYIAADTYVGSWSGAAMAVLLATSLYAMQLAFHNAINRYTYMLSRDGLTPAFLGRTHPRFRSPHIAGLAQTVVALVVVLAMAAVGADPYLHLMIWLNTPGVLGIICLQGLVSLATVVYLRRHREAATNRWVVPVAAVATMLLFAAVYLVLANIGLMTAADGVTNVLIAAVVPAVFAAGLALARILRKTRPAIYEGIATNDGN</sequence>
<evidence type="ECO:0000256" key="4">
    <source>
        <dbReference type="ARBA" id="ARBA00022989"/>
    </source>
</evidence>
<dbReference type="Proteomes" id="UP001500752">
    <property type="component" value="Unassembled WGS sequence"/>
</dbReference>
<evidence type="ECO:0000256" key="2">
    <source>
        <dbReference type="ARBA" id="ARBA00022475"/>
    </source>
</evidence>
<evidence type="ECO:0000256" key="6">
    <source>
        <dbReference type="SAM" id="Phobius"/>
    </source>
</evidence>
<protein>
    <submittedName>
        <fullName evidence="7">APC family permease</fullName>
    </submittedName>
</protein>
<dbReference type="RefSeq" id="WP_345149810.1">
    <property type="nucleotide sequence ID" value="NZ_BAABEO010000009.1"/>
</dbReference>
<dbReference type="PIRSF" id="PIRSF006060">
    <property type="entry name" value="AA_transporter"/>
    <property type="match status" value="1"/>
</dbReference>
<feature type="transmembrane region" description="Helical" evidence="6">
    <location>
        <begin position="373"/>
        <end position="399"/>
    </location>
</feature>
<keyword evidence="2" id="KW-1003">Cell membrane</keyword>
<dbReference type="InterPro" id="IPR002293">
    <property type="entry name" value="AA/rel_permease1"/>
</dbReference>
<feature type="transmembrane region" description="Helical" evidence="6">
    <location>
        <begin position="98"/>
        <end position="118"/>
    </location>
</feature>
<dbReference type="PANTHER" id="PTHR42770:SF16">
    <property type="entry name" value="AMINO ACID PERMEASE"/>
    <property type="match status" value="1"/>
</dbReference>
<evidence type="ECO:0000313" key="7">
    <source>
        <dbReference type="EMBL" id="GAA3678264.1"/>
    </source>
</evidence>
<dbReference type="Pfam" id="PF13520">
    <property type="entry name" value="AA_permease_2"/>
    <property type="match status" value="1"/>
</dbReference>
<accession>A0ABP7C6P4</accession>
<evidence type="ECO:0000313" key="8">
    <source>
        <dbReference type="Proteomes" id="UP001500752"/>
    </source>
</evidence>
<comment type="subcellular location">
    <subcellularLocation>
        <location evidence="1">Cell membrane</location>
        <topology evidence="1">Multi-pass membrane protein</topology>
    </subcellularLocation>
</comment>